<dbReference type="EnsemblProtists" id="EKX31863">
    <property type="protein sequence ID" value="EKX31863"/>
    <property type="gene ID" value="GUITHDRAFT_121937"/>
</dbReference>
<evidence type="ECO:0000259" key="9">
    <source>
        <dbReference type="PROSITE" id="PS50011"/>
    </source>
</evidence>
<dbReference type="GeneID" id="17288596"/>
<reference evidence="10 12" key="1">
    <citation type="journal article" date="2012" name="Nature">
        <title>Algal genomes reveal evolutionary mosaicism and the fate of nucleomorphs.</title>
        <authorList>
            <consortium name="DOE Joint Genome Institute"/>
            <person name="Curtis B.A."/>
            <person name="Tanifuji G."/>
            <person name="Burki F."/>
            <person name="Gruber A."/>
            <person name="Irimia M."/>
            <person name="Maruyama S."/>
            <person name="Arias M.C."/>
            <person name="Ball S.G."/>
            <person name="Gile G.H."/>
            <person name="Hirakawa Y."/>
            <person name="Hopkins J.F."/>
            <person name="Kuo A."/>
            <person name="Rensing S.A."/>
            <person name="Schmutz J."/>
            <person name="Symeonidi A."/>
            <person name="Elias M."/>
            <person name="Eveleigh R.J."/>
            <person name="Herman E.K."/>
            <person name="Klute M.J."/>
            <person name="Nakayama T."/>
            <person name="Obornik M."/>
            <person name="Reyes-Prieto A."/>
            <person name="Armbrust E.V."/>
            <person name="Aves S.J."/>
            <person name="Beiko R.G."/>
            <person name="Coutinho P."/>
            <person name="Dacks J.B."/>
            <person name="Durnford D.G."/>
            <person name="Fast N.M."/>
            <person name="Green B.R."/>
            <person name="Grisdale C.J."/>
            <person name="Hempel F."/>
            <person name="Henrissat B."/>
            <person name="Hoppner M.P."/>
            <person name="Ishida K."/>
            <person name="Kim E."/>
            <person name="Koreny L."/>
            <person name="Kroth P.G."/>
            <person name="Liu Y."/>
            <person name="Malik S.B."/>
            <person name="Maier U.G."/>
            <person name="McRose D."/>
            <person name="Mock T."/>
            <person name="Neilson J.A."/>
            <person name="Onodera N.T."/>
            <person name="Poole A.M."/>
            <person name="Pritham E.J."/>
            <person name="Richards T.A."/>
            <person name="Rocap G."/>
            <person name="Roy S.W."/>
            <person name="Sarai C."/>
            <person name="Schaack S."/>
            <person name="Shirato S."/>
            <person name="Slamovits C.H."/>
            <person name="Spencer D.F."/>
            <person name="Suzuki S."/>
            <person name="Worden A.Z."/>
            <person name="Zauner S."/>
            <person name="Barry K."/>
            <person name="Bell C."/>
            <person name="Bharti A.K."/>
            <person name="Crow J.A."/>
            <person name="Grimwood J."/>
            <person name="Kramer R."/>
            <person name="Lindquist E."/>
            <person name="Lucas S."/>
            <person name="Salamov A."/>
            <person name="McFadden G.I."/>
            <person name="Lane C.E."/>
            <person name="Keeling P.J."/>
            <person name="Gray M.W."/>
            <person name="Grigoriev I.V."/>
            <person name="Archibald J.M."/>
        </authorList>
    </citation>
    <scope>NUCLEOTIDE SEQUENCE</scope>
    <source>
        <strain evidence="10 12">CCMP2712</strain>
    </source>
</reference>
<protein>
    <recommendedName>
        <fullName evidence="1">non-specific serine/threonine protein kinase</fullName>
        <ecNumber evidence="1">2.7.11.1</ecNumber>
    </recommendedName>
</protein>
<dbReference type="PANTHER" id="PTHR43671">
    <property type="entry name" value="SERINE/THREONINE-PROTEIN KINASE NEK"/>
    <property type="match status" value="1"/>
</dbReference>
<dbReference type="EC" id="2.7.11.1" evidence="1"/>
<feature type="domain" description="Protein kinase" evidence="9">
    <location>
        <begin position="3"/>
        <end position="292"/>
    </location>
</feature>
<dbReference type="InterPro" id="IPR000719">
    <property type="entry name" value="Prot_kinase_dom"/>
</dbReference>
<proteinExistence type="predicted"/>
<dbReference type="GO" id="GO:0004674">
    <property type="term" value="F:protein serine/threonine kinase activity"/>
    <property type="evidence" value="ECO:0007669"/>
    <property type="project" value="UniProtKB-KW"/>
</dbReference>
<dbReference type="Pfam" id="PF00069">
    <property type="entry name" value="Pkinase"/>
    <property type="match status" value="1"/>
</dbReference>
<keyword evidence="12" id="KW-1185">Reference proteome</keyword>
<comment type="catalytic activity">
    <reaction evidence="8">
        <text>L-seryl-[protein] + ATP = O-phospho-L-seryl-[protein] + ADP + H(+)</text>
        <dbReference type="Rhea" id="RHEA:17989"/>
        <dbReference type="Rhea" id="RHEA-COMP:9863"/>
        <dbReference type="Rhea" id="RHEA-COMP:11604"/>
        <dbReference type="ChEBI" id="CHEBI:15378"/>
        <dbReference type="ChEBI" id="CHEBI:29999"/>
        <dbReference type="ChEBI" id="CHEBI:30616"/>
        <dbReference type="ChEBI" id="CHEBI:83421"/>
        <dbReference type="ChEBI" id="CHEBI:456216"/>
        <dbReference type="EC" id="2.7.11.1"/>
    </reaction>
</comment>
<evidence type="ECO:0000256" key="5">
    <source>
        <dbReference type="ARBA" id="ARBA00022777"/>
    </source>
</evidence>
<accession>L1I6I3</accession>
<evidence type="ECO:0000256" key="4">
    <source>
        <dbReference type="ARBA" id="ARBA00022741"/>
    </source>
</evidence>
<name>L1I6I3_GUITC</name>
<evidence type="ECO:0000313" key="12">
    <source>
        <dbReference type="Proteomes" id="UP000011087"/>
    </source>
</evidence>
<dbReference type="GO" id="GO:0005524">
    <property type="term" value="F:ATP binding"/>
    <property type="evidence" value="ECO:0007669"/>
    <property type="project" value="UniProtKB-KW"/>
</dbReference>
<dbReference type="SUPFAM" id="SSF56112">
    <property type="entry name" value="Protein kinase-like (PK-like)"/>
    <property type="match status" value="1"/>
</dbReference>
<dbReference type="PROSITE" id="PS50011">
    <property type="entry name" value="PROTEIN_KINASE_DOM"/>
    <property type="match status" value="1"/>
</dbReference>
<dbReference type="eggNOG" id="KOG0589">
    <property type="taxonomic scope" value="Eukaryota"/>
</dbReference>
<evidence type="ECO:0000256" key="2">
    <source>
        <dbReference type="ARBA" id="ARBA00022527"/>
    </source>
</evidence>
<sequence length="364" mass="41324">MVADIPGIRGGGVRRAVVKRKEDEKELLLQLITFKELALGQEEEEVKKSVLEQVELLRGLKHRHILGVVDAFPAAELDGRLGSFEGGDLTELSGGPSDLCMLTEHKRRTMLELIEEQRGCGGKLEEERIWKWVIQLCSALGQLHAIGLVLGSLHPRQVYIDEHDDVRVFPVGSLTLALQRREEREGLGAGTPSPETFLNVSPERLRARLQSFTPKCDMWALGCSAYWLVTLSHPFVSFGKDILRGIQNEPPRKIRRSEHNYSWCLRSLPQWLLQKDPSYRPTAMELYTHFLFNWPQNSYLFTEEGNFLSIDSSAVSHWSAEALDECGESVEWNTEQAIEKAVDGTETQWEDLMALYAQPDLQEN</sequence>
<reference evidence="12" key="2">
    <citation type="submission" date="2012-11" db="EMBL/GenBank/DDBJ databases">
        <authorList>
            <person name="Kuo A."/>
            <person name="Curtis B.A."/>
            <person name="Tanifuji G."/>
            <person name="Burki F."/>
            <person name="Gruber A."/>
            <person name="Irimia M."/>
            <person name="Maruyama S."/>
            <person name="Arias M.C."/>
            <person name="Ball S.G."/>
            <person name="Gile G.H."/>
            <person name="Hirakawa Y."/>
            <person name="Hopkins J.F."/>
            <person name="Rensing S.A."/>
            <person name="Schmutz J."/>
            <person name="Symeonidi A."/>
            <person name="Elias M."/>
            <person name="Eveleigh R.J."/>
            <person name="Herman E.K."/>
            <person name="Klute M.J."/>
            <person name="Nakayama T."/>
            <person name="Obornik M."/>
            <person name="Reyes-Prieto A."/>
            <person name="Armbrust E.V."/>
            <person name="Aves S.J."/>
            <person name="Beiko R.G."/>
            <person name="Coutinho P."/>
            <person name="Dacks J.B."/>
            <person name="Durnford D.G."/>
            <person name="Fast N.M."/>
            <person name="Green B.R."/>
            <person name="Grisdale C."/>
            <person name="Hempe F."/>
            <person name="Henrissat B."/>
            <person name="Hoppner M.P."/>
            <person name="Ishida K.-I."/>
            <person name="Kim E."/>
            <person name="Koreny L."/>
            <person name="Kroth P.G."/>
            <person name="Liu Y."/>
            <person name="Malik S.-B."/>
            <person name="Maier U.G."/>
            <person name="McRose D."/>
            <person name="Mock T."/>
            <person name="Neilson J.A."/>
            <person name="Onodera N.T."/>
            <person name="Poole A.M."/>
            <person name="Pritham E.J."/>
            <person name="Richards T.A."/>
            <person name="Rocap G."/>
            <person name="Roy S.W."/>
            <person name="Sarai C."/>
            <person name="Schaack S."/>
            <person name="Shirato S."/>
            <person name="Slamovits C.H."/>
            <person name="Spencer D.F."/>
            <person name="Suzuki S."/>
            <person name="Worden A.Z."/>
            <person name="Zauner S."/>
            <person name="Barry K."/>
            <person name="Bell C."/>
            <person name="Bharti A.K."/>
            <person name="Crow J.A."/>
            <person name="Grimwood J."/>
            <person name="Kramer R."/>
            <person name="Lindquist E."/>
            <person name="Lucas S."/>
            <person name="Salamov A."/>
            <person name="McFadden G.I."/>
            <person name="Lane C.E."/>
            <person name="Keeling P.J."/>
            <person name="Gray M.W."/>
            <person name="Grigoriev I.V."/>
            <person name="Archibald J.M."/>
        </authorList>
    </citation>
    <scope>NUCLEOTIDE SEQUENCE</scope>
    <source>
        <strain evidence="12">CCMP2712</strain>
    </source>
</reference>
<dbReference type="InterPro" id="IPR050660">
    <property type="entry name" value="NEK_Ser/Thr_kinase"/>
</dbReference>
<organism evidence="10">
    <name type="scientific">Guillardia theta (strain CCMP2712)</name>
    <name type="common">Cryptophyte</name>
    <dbReference type="NCBI Taxonomy" id="905079"/>
    <lineage>
        <taxon>Eukaryota</taxon>
        <taxon>Cryptophyceae</taxon>
        <taxon>Pyrenomonadales</taxon>
        <taxon>Geminigeraceae</taxon>
        <taxon>Guillardia</taxon>
    </lineage>
</organism>
<dbReference type="AlphaFoldDB" id="L1I6I3"/>
<dbReference type="KEGG" id="gtt:GUITHDRAFT_121937"/>
<evidence type="ECO:0000256" key="6">
    <source>
        <dbReference type="ARBA" id="ARBA00022840"/>
    </source>
</evidence>
<reference evidence="11" key="3">
    <citation type="submission" date="2016-03" db="UniProtKB">
        <authorList>
            <consortium name="EnsemblProtists"/>
        </authorList>
    </citation>
    <scope>IDENTIFICATION</scope>
</reference>
<keyword evidence="3" id="KW-0808">Transferase</keyword>
<keyword evidence="4" id="KW-0547">Nucleotide-binding</keyword>
<dbReference type="Gene3D" id="1.10.510.10">
    <property type="entry name" value="Transferase(Phosphotransferase) domain 1"/>
    <property type="match status" value="1"/>
</dbReference>
<evidence type="ECO:0000313" key="10">
    <source>
        <dbReference type="EMBL" id="EKX31863.1"/>
    </source>
</evidence>
<dbReference type="PaxDb" id="55529-EKX31863"/>
<keyword evidence="2" id="KW-0723">Serine/threonine-protein kinase</keyword>
<keyword evidence="6" id="KW-0067">ATP-binding</keyword>
<evidence type="ECO:0000256" key="7">
    <source>
        <dbReference type="ARBA" id="ARBA00047899"/>
    </source>
</evidence>
<evidence type="ECO:0000256" key="1">
    <source>
        <dbReference type="ARBA" id="ARBA00012513"/>
    </source>
</evidence>
<dbReference type="GO" id="GO:0005634">
    <property type="term" value="C:nucleus"/>
    <property type="evidence" value="ECO:0007669"/>
    <property type="project" value="TreeGrafter"/>
</dbReference>
<dbReference type="EMBL" id="JH993229">
    <property type="protein sequence ID" value="EKX31863.1"/>
    <property type="molecule type" value="Genomic_DNA"/>
</dbReference>
<dbReference type="PANTHER" id="PTHR43671:SF98">
    <property type="entry name" value="SERINE_THREONINE-PROTEIN KINASE NEK11"/>
    <property type="match status" value="1"/>
</dbReference>
<dbReference type="InterPro" id="IPR011009">
    <property type="entry name" value="Kinase-like_dom_sf"/>
</dbReference>
<keyword evidence="5" id="KW-0418">Kinase</keyword>
<evidence type="ECO:0000313" key="11">
    <source>
        <dbReference type="EnsemblProtists" id="EKX31863"/>
    </source>
</evidence>
<evidence type="ECO:0000256" key="3">
    <source>
        <dbReference type="ARBA" id="ARBA00022679"/>
    </source>
</evidence>
<dbReference type="Proteomes" id="UP000011087">
    <property type="component" value="Unassembled WGS sequence"/>
</dbReference>
<dbReference type="RefSeq" id="XP_005818843.1">
    <property type="nucleotide sequence ID" value="XM_005818786.1"/>
</dbReference>
<comment type="catalytic activity">
    <reaction evidence="7">
        <text>L-threonyl-[protein] + ATP = O-phospho-L-threonyl-[protein] + ADP + H(+)</text>
        <dbReference type="Rhea" id="RHEA:46608"/>
        <dbReference type="Rhea" id="RHEA-COMP:11060"/>
        <dbReference type="Rhea" id="RHEA-COMP:11605"/>
        <dbReference type="ChEBI" id="CHEBI:15378"/>
        <dbReference type="ChEBI" id="CHEBI:30013"/>
        <dbReference type="ChEBI" id="CHEBI:30616"/>
        <dbReference type="ChEBI" id="CHEBI:61977"/>
        <dbReference type="ChEBI" id="CHEBI:456216"/>
        <dbReference type="EC" id="2.7.11.1"/>
    </reaction>
</comment>
<dbReference type="HOGENOM" id="CLU_761739_0_0_1"/>
<gene>
    <name evidence="10" type="ORF">GUITHDRAFT_121937</name>
</gene>
<evidence type="ECO:0000256" key="8">
    <source>
        <dbReference type="ARBA" id="ARBA00048679"/>
    </source>
</evidence>
<dbReference type="SMART" id="SM00220">
    <property type="entry name" value="S_TKc"/>
    <property type="match status" value="1"/>
</dbReference>